<evidence type="ECO:0000259" key="3">
    <source>
        <dbReference type="Pfam" id="PF00127"/>
    </source>
</evidence>
<evidence type="ECO:0000313" key="4">
    <source>
        <dbReference type="EMBL" id="SET26847.1"/>
    </source>
</evidence>
<evidence type="ECO:0000313" key="5">
    <source>
        <dbReference type="Proteomes" id="UP000199345"/>
    </source>
</evidence>
<dbReference type="InterPro" id="IPR008972">
    <property type="entry name" value="Cupredoxin"/>
</dbReference>
<dbReference type="Gene3D" id="2.60.40.420">
    <property type="entry name" value="Cupredoxins - blue copper proteins"/>
    <property type="match status" value="1"/>
</dbReference>
<accession>A0A1I0D421</accession>
<dbReference type="RefSeq" id="WP_256207533.1">
    <property type="nucleotide sequence ID" value="NZ_FOIA01000018.1"/>
</dbReference>
<dbReference type="PANTHER" id="PTHR38439:SF3">
    <property type="entry name" value="COPPER-RESISTANT CUPROPROTEIN COPI"/>
    <property type="match status" value="1"/>
</dbReference>
<dbReference type="InterPro" id="IPR000923">
    <property type="entry name" value="BlueCu_1"/>
</dbReference>
<proteinExistence type="predicted"/>
<name>A0A1I0D421_9PROT</name>
<keyword evidence="2" id="KW-0186">Copper</keyword>
<dbReference type="Pfam" id="PF00127">
    <property type="entry name" value="Copper-bind"/>
    <property type="match status" value="1"/>
</dbReference>
<dbReference type="PANTHER" id="PTHR38439">
    <property type="entry name" value="AURACYANIN-B"/>
    <property type="match status" value="1"/>
</dbReference>
<dbReference type="Proteomes" id="UP000199345">
    <property type="component" value="Unassembled WGS sequence"/>
</dbReference>
<keyword evidence="1" id="KW-0479">Metal-binding</keyword>
<dbReference type="SUPFAM" id="SSF49503">
    <property type="entry name" value="Cupredoxins"/>
    <property type="match status" value="1"/>
</dbReference>
<organism evidence="4 5">
    <name type="scientific">Nitrosomonas marina</name>
    <dbReference type="NCBI Taxonomy" id="917"/>
    <lineage>
        <taxon>Bacteria</taxon>
        <taxon>Pseudomonadati</taxon>
        <taxon>Pseudomonadota</taxon>
        <taxon>Betaproteobacteria</taxon>
        <taxon>Nitrosomonadales</taxon>
        <taxon>Nitrosomonadaceae</taxon>
        <taxon>Nitrosomonas</taxon>
    </lineage>
</organism>
<feature type="domain" description="Blue (type 1) copper" evidence="3">
    <location>
        <begin position="55"/>
        <end position="153"/>
    </location>
</feature>
<evidence type="ECO:0000256" key="2">
    <source>
        <dbReference type="ARBA" id="ARBA00023008"/>
    </source>
</evidence>
<reference evidence="5" key="1">
    <citation type="submission" date="2016-10" db="EMBL/GenBank/DDBJ databases">
        <authorList>
            <person name="Varghese N."/>
            <person name="Submissions S."/>
        </authorList>
    </citation>
    <scope>NUCLEOTIDE SEQUENCE [LARGE SCALE GENOMIC DNA]</scope>
    <source>
        <strain evidence="5">Nm71</strain>
    </source>
</reference>
<protein>
    <submittedName>
        <fullName evidence="4">Uncharacterized copper-binding protein, cupredoxin-like subfamily</fullName>
    </submittedName>
</protein>
<dbReference type="GO" id="GO:0009055">
    <property type="term" value="F:electron transfer activity"/>
    <property type="evidence" value="ECO:0007669"/>
    <property type="project" value="InterPro"/>
</dbReference>
<keyword evidence="5" id="KW-1185">Reference proteome</keyword>
<dbReference type="InterPro" id="IPR050845">
    <property type="entry name" value="Cu-binding_ET"/>
</dbReference>
<gene>
    <name evidence="4" type="ORF">SAMN05216326_11819</name>
</gene>
<dbReference type="GO" id="GO:0005507">
    <property type="term" value="F:copper ion binding"/>
    <property type="evidence" value="ECO:0007669"/>
    <property type="project" value="InterPro"/>
</dbReference>
<evidence type="ECO:0000256" key="1">
    <source>
        <dbReference type="ARBA" id="ARBA00022723"/>
    </source>
</evidence>
<sequence>MKNKHLQIITLAVLFLYSAGTNGQMDYIPPADSIGKPGIASEVTRTIKLTLLEYMFLPNEIWVAKGETVRFVIKNGGDKNHEMLIGLDDDLRKAAKARRKHIDNPNELEAGLVQLRPGEQKELVWFFDEAGAIEYACPLPGHFKGMRGMIYVETK</sequence>
<dbReference type="AlphaFoldDB" id="A0A1I0D421"/>
<dbReference type="EMBL" id="FOIA01000018">
    <property type="protein sequence ID" value="SET26847.1"/>
    <property type="molecule type" value="Genomic_DNA"/>
</dbReference>